<dbReference type="EMBL" id="CAXAMN010004836">
    <property type="protein sequence ID" value="CAK9011174.1"/>
    <property type="molecule type" value="Genomic_DNA"/>
</dbReference>
<feature type="signal peptide" evidence="2">
    <location>
        <begin position="1"/>
        <end position="20"/>
    </location>
</feature>
<feature type="transmembrane region" description="Helical" evidence="1">
    <location>
        <begin position="176"/>
        <end position="193"/>
    </location>
</feature>
<evidence type="ECO:0000313" key="4">
    <source>
        <dbReference type="Proteomes" id="UP001642484"/>
    </source>
</evidence>
<keyword evidence="2" id="KW-0732">Signal</keyword>
<proteinExistence type="predicted"/>
<protein>
    <submittedName>
        <fullName evidence="3">Uncharacterized protein</fullName>
    </submittedName>
</protein>
<feature type="transmembrane region" description="Helical" evidence="1">
    <location>
        <begin position="205"/>
        <end position="223"/>
    </location>
</feature>
<keyword evidence="1" id="KW-1133">Transmembrane helix</keyword>
<comment type="caution">
    <text evidence="3">The sequence shown here is derived from an EMBL/GenBank/DDBJ whole genome shotgun (WGS) entry which is preliminary data.</text>
</comment>
<keyword evidence="1" id="KW-0812">Transmembrane</keyword>
<gene>
    <name evidence="3" type="ORF">CCMP2556_LOCUS10360</name>
</gene>
<organism evidence="3 4">
    <name type="scientific">Durusdinium trenchii</name>
    <dbReference type="NCBI Taxonomy" id="1381693"/>
    <lineage>
        <taxon>Eukaryota</taxon>
        <taxon>Sar</taxon>
        <taxon>Alveolata</taxon>
        <taxon>Dinophyceae</taxon>
        <taxon>Suessiales</taxon>
        <taxon>Symbiodiniaceae</taxon>
        <taxon>Durusdinium</taxon>
    </lineage>
</organism>
<keyword evidence="4" id="KW-1185">Reference proteome</keyword>
<dbReference type="Proteomes" id="UP001642484">
    <property type="component" value="Unassembled WGS sequence"/>
</dbReference>
<name>A0ABP0J9W4_9DINO</name>
<feature type="chain" id="PRO_5046496790" evidence="2">
    <location>
        <begin position="21"/>
        <end position="269"/>
    </location>
</feature>
<evidence type="ECO:0000256" key="1">
    <source>
        <dbReference type="SAM" id="Phobius"/>
    </source>
</evidence>
<sequence length="269" mass="29751">MQPQLLLIAGCLLLARGVELLDVEKDESCSMQTYHAVADPGKPGSSVDADLLDRLVLKDPGPKDKRSSYAMMAHSALIFNRTRDGNQTGNATAVEGFFRKAKSFVTSRPEVVALIKALMFSFALASLLGGVAICLGVARLYPPYKYLSWRDIHEVEGFRISSLLSFWASLSATTKATLTTTMIIFTATFLLMLKLHIIQPVINQLTCYVYVFVVFGTVTAVIISDLTSQALKTFKDQLQPLHKLREQLHRIQNRLLLGGEEDEAQLAND</sequence>
<evidence type="ECO:0000256" key="2">
    <source>
        <dbReference type="SAM" id="SignalP"/>
    </source>
</evidence>
<reference evidence="3 4" key="1">
    <citation type="submission" date="2024-02" db="EMBL/GenBank/DDBJ databases">
        <authorList>
            <person name="Chen Y."/>
            <person name="Shah S."/>
            <person name="Dougan E. K."/>
            <person name="Thang M."/>
            <person name="Chan C."/>
        </authorList>
    </citation>
    <scope>NUCLEOTIDE SEQUENCE [LARGE SCALE GENOMIC DNA]</scope>
</reference>
<accession>A0ABP0J9W4</accession>
<keyword evidence="1" id="KW-0472">Membrane</keyword>
<feature type="transmembrane region" description="Helical" evidence="1">
    <location>
        <begin position="117"/>
        <end position="140"/>
    </location>
</feature>
<evidence type="ECO:0000313" key="3">
    <source>
        <dbReference type="EMBL" id="CAK9011174.1"/>
    </source>
</evidence>